<dbReference type="Proteomes" id="UP001255601">
    <property type="component" value="Unassembled WGS sequence"/>
</dbReference>
<dbReference type="AlphaFoldDB" id="A0AAJ2BDP6"/>
<name>A0AAJ2BDP6_9HYPH</name>
<comment type="caution">
    <text evidence="1">The sequence shown here is derived from an EMBL/GenBank/DDBJ whole genome shotgun (WGS) entry which is preliminary data.</text>
</comment>
<evidence type="ECO:0000313" key="2">
    <source>
        <dbReference type="Proteomes" id="UP001255601"/>
    </source>
</evidence>
<sequence length="100" mass="11263">MAALAPDHDLSGDETITQFRMYRSRYRRCSLCVIPAIIKGQIFEKWHQAATDEQPFTVADVKSVISNRCGDCSSKGWPKVSVEGSTLFLHVASSDRRKMK</sequence>
<dbReference type="EMBL" id="JAVIZC010000001">
    <property type="protein sequence ID" value="MDR6100999.1"/>
    <property type="molecule type" value="Genomic_DNA"/>
</dbReference>
<proteinExistence type="predicted"/>
<evidence type="ECO:0000313" key="1">
    <source>
        <dbReference type="EMBL" id="MDR6100999.1"/>
    </source>
</evidence>
<accession>A0AAJ2BDP6</accession>
<organism evidence="1 2">
    <name type="scientific">Agrobacterium larrymoorei</name>
    <dbReference type="NCBI Taxonomy" id="160699"/>
    <lineage>
        <taxon>Bacteria</taxon>
        <taxon>Pseudomonadati</taxon>
        <taxon>Pseudomonadota</taxon>
        <taxon>Alphaproteobacteria</taxon>
        <taxon>Hyphomicrobiales</taxon>
        <taxon>Rhizobiaceae</taxon>
        <taxon>Rhizobium/Agrobacterium group</taxon>
        <taxon>Agrobacterium</taxon>
    </lineage>
</organism>
<reference evidence="1" key="1">
    <citation type="submission" date="2023-08" db="EMBL/GenBank/DDBJ databases">
        <title>Functional and genomic diversity of the sorghum phyllosphere microbiome.</title>
        <authorList>
            <person name="Shade A."/>
        </authorList>
    </citation>
    <scope>NUCLEOTIDE SEQUENCE</scope>
    <source>
        <strain evidence="1">SORGH_AS_0974</strain>
    </source>
</reference>
<gene>
    <name evidence="1" type="ORF">QE369_001177</name>
</gene>
<protein>
    <submittedName>
        <fullName evidence="1">Uncharacterized protein</fullName>
    </submittedName>
</protein>